<dbReference type="AlphaFoldDB" id="A0A7W6DC78"/>
<feature type="compositionally biased region" description="Basic residues" evidence="13">
    <location>
        <begin position="340"/>
        <end position="351"/>
    </location>
</feature>
<dbReference type="EMBL" id="JACIEE010000006">
    <property type="protein sequence ID" value="MBB3977952.1"/>
    <property type="molecule type" value="Genomic_DNA"/>
</dbReference>
<dbReference type="RefSeq" id="WP_183805907.1">
    <property type="nucleotide sequence ID" value="NZ_JACIEE010000006.1"/>
</dbReference>
<gene>
    <name evidence="12" type="primary">dapA</name>
    <name evidence="14" type="ORF">GGQ64_003166</name>
</gene>
<evidence type="ECO:0000256" key="13">
    <source>
        <dbReference type="SAM" id="MobiDB-lite"/>
    </source>
</evidence>
<keyword evidence="15" id="KW-1185">Reference proteome</keyword>
<dbReference type="HAMAP" id="MF_00418">
    <property type="entry name" value="DapA"/>
    <property type="match status" value="1"/>
</dbReference>
<keyword evidence="9 12" id="KW-0456">Lyase</keyword>
<keyword evidence="8 12" id="KW-0457">Lysine biosynthesis</keyword>
<accession>A0A7W6DC78</accession>
<evidence type="ECO:0000256" key="9">
    <source>
        <dbReference type="ARBA" id="ARBA00023239"/>
    </source>
</evidence>
<evidence type="ECO:0000256" key="4">
    <source>
        <dbReference type="ARBA" id="ARBA00012086"/>
    </source>
</evidence>
<keyword evidence="10 12" id="KW-0704">Schiff base</keyword>
<comment type="caution">
    <text evidence="14">The sequence shown here is derived from an EMBL/GenBank/DDBJ whole genome shotgun (WGS) entry which is preliminary data.</text>
</comment>
<dbReference type="GO" id="GO:0008840">
    <property type="term" value="F:4-hydroxy-tetrahydrodipicolinate synthase activity"/>
    <property type="evidence" value="ECO:0007669"/>
    <property type="project" value="UniProtKB-UniRule"/>
</dbReference>
<keyword evidence="7 12" id="KW-0220">Diaminopimelate biosynthesis</keyword>
<evidence type="ECO:0000256" key="6">
    <source>
        <dbReference type="ARBA" id="ARBA00022605"/>
    </source>
</evidence>
<dbReference type="SUPFAM" id="SSF51569">
    <property type="entry name" value="Aldolase"/>
    <property type="match status" value="1"/>
</dbReference>
<dbReference type="InterPro" id="IPR005263">
    <property type="entry name" value="DapA"/>
</dbReference>
<evidence type="ECO:0000256" key="3">
    <source>
        <dbReference type="ARBA" id="ARBA00007592"/>
    </source>
</evidence>
<dbReference type="NCBIfam" id="TIGR00674">
    <property type="entry name" value="dapA"/>
    <property type="match status" value="1"/>
</dbReference>
<evidence type="ECO:0000256" key="8">
    <source>
        <dbReference type="ARBA" id="ARBA00023154"/>
    </source>
</evidence>
<proteinExistence type="inferred from homology"/>
<evidence type="ECO:0000256" key="12">
    <source>
        <dbReference type="HAMAP-Rule" id="MF_00418"/>
    </source>
</evidence>
<protein>
    <recommendedName>
        <fullName evidence="4 12">4-hydroxy-tetrahydrodipicolinate synthase</fullName>
        <shortName evidence="12">HTPA synthase</shortName>
        <ecNumber evidence="4 12">4.3.3.7</ecNumber>
    </recommendedName>
</protein>
<comment type="similarity">
    <text evidence="3 12">Belongs to the DapA family.</text>
</comment>
<dbReference type="Gene3D" id="3.20.20.70">
    <property type="entry name" value="Aldolase class I"/>
    <property type="match status" value="1"/>
</dbReference>
<dbReference type="PANTHER" id="PTHR12128">
    <property type="entry name" value="DIHYDRODIPICOLINATE SYNTHASE"/>
    <property type="match status" value="1"/>
</dbReference>
<dbReference type="EC" id="4.3.3.7" evidence="4 12"/>
<comment type="caution">
    <text evidence="12">Was originally thought to be a dihydrodipicolinate synthase (DHDPS), catalyzing the condensation of (S)-aspartate-beta-semialdehyde [(S)-ASA] and pyruvate to dihydrodipicolinate (DHDP). However, it was shown in E.coli that the product of the enzymatic reaction is not dihydrodipicolinate but in fact (4S)-4-hydroxy-2,3,4,5-tetrahydro-(2S)-dipicolinic acid (HTPA), and that the consecutive dehydration reaction leading to DHDP is not spontaneous but catalyzed by DapB.</text>
</comment>
<dbReference type="GO" id="GO:0019877">
    <property type="term" value="P:diaminopimelate biosynthetic process"/>
    <property type="evidence" value="ECO:0007669"/>
    <property type="project" value="UniProtKB-UniRule"/>
</dbReference>
<dbReference type="PANTHER" id="PTHR12128:SF66">
    <property type="entry name" value="4-HYDROXY-2-OXOGLUTARATE ALDOLASE, MITOCHONDRIAL"/>
    <property type="match status" value="1"/>
</dbReference>
<evidence type="ECO:0000256" key="2">
    <source>
        <dbReference type="ARBA" id="ARBA00005120"/>
    </source>
</evidence>
<dbReference type="CDD" id="cd00950">
    <property type="entry name" value="DHDPS"/>
    <property type="match status" value="1"/>
</dbReference>
<dbReference type="PRINTS" id="PR00146">
    <property type="entry name" value="DHPICSNTHASE"/>
</dbReference>
<dbReference type="Pfam" id="PF00701">
    <property type="entry name" value="DHDPS"/>
    <property type="match status" value="1"/>
</dbReference>
<comment type="caution">
    <text evidence="12">Lacks conserved residue(s) required for the propagation of feature annotation.</text>
</comment>
<keyword evidence="6 12" id="KW-0028">Amino-acid biosynthesis</keyword>
<feature type="region of interest" description="Disordered" evidence="13">
    <location>
        <begin position="278"/>
        <end position="365"/>
    </location>
</feature>
<reference evidence="14 15" key="1">
    <citation type="submission" date="2020-08" db="EMBL/GenBank/DDBJ databases">
        <title>Genomic Encyclopedia of Type Strains, Phase IV (KMG-IV): sequencing the most valuable type-strain genomes for metagenomic binning, comparative biology and taxonomic classification.</title>
        <authorList>
            <person name="Goeker M."/>
        </authorList>
    </citation>
    <scope>NUCLEOTIDE SEQUENCE [LARGE SCALE GENOMIC DNA]</scope>
    <source>
        <strain evidence="14 15">DSM 100211</strain>
    </source>
</reference>
<dbReference type="InterPro" id="IPR013785">
    <property type="entry name" value="Aldolase_TIM"/>
</dbReference>
<feature type="site" description="Part of a proton relay during catalysis" evidence="12">
    <location>
        <position position="113"/>
    </location>
</feature>
<feature type="compositionally biased region" description="Basic residues" evidence="13">
    <location>
        <begin position="459"/>
        <end position="479"/>
    </location>
</feature>
<dbReference type="InterPro" id="IPR002220">
    <property type="entry name" value="DapA-like"/>
</dbReference>
<feature type="region of interest" description="Disordered" evidence="13">
    <location>
        <begin position="456"/>
        <end position="479"/>
    </location>
</feature>
<evidence type="ECO:0000313" key="14">
    <source>
        <dbReference type="EMBL" id="MBB3977952.1"/>
    </source>
</evidence>
<name>A0A7W6DC78_9HYPH</name>
<evidence type="ECO:0000256" key="5">
    <source>
        <dbReference type="ARBA" id="ARBA00022490"/>
    </source>
</evidence>
<evidence type="ECO:0000256" key="1">
    <source>
        <dbReference type="ARBA" id="ARBA00003294"/>
    </source>
</evidence>
<dbReference type="Proteomes" id="UP000574761">
    <property type="component" value="Unassembled WGS sequence"/>
</dbReference>
<keyword evidence="5 12" id="KW-0963">Cytoplasm</keyword>
<dbReference type="GO" id="GO:0005737">
    <property type="term" value="C:cytoplasm"/>
    <property type="evidence" value="ECO:0007669"/>
    <property type="project" value="UniProtKB-SubCell"/>
</dbReference>
<dbReference type="UniPathway" id="UPA00034">
    <property type="reaction ID" value="UER00017"/>
</dbReference>
<evidence type="ECO:0000256" key="11">
    <source>
        <dbReference type="ARBA" id="ARBA00047836"/>
    </source>
</evidence>
<comment type="function">
    <text evidence="1 12">Catalyzes the condensation of (S)-aspartate-beta-semialdehyde [(S)-ASA] and pyruvate to 4-hydroxy-tetrahydrodipicolinate (HTPA).</text>
</comment>
<comment type="catalytic activity">
    <reaction evidence="11 12">
        <text>L-aspartate 4-semialdehyde + pyruvate = (2S,4S)-4-hydroxy-2,3,4,5-tetrahydrodipicolinate + H2O + H(+)</text>
        <dbReference type="Rhea" id="RHEA:34171"/>
        <dbReference type="ChEBI" id="CHEBI:15361"/>
        <dbReference type="ChEBI" id="CHEBI:15377"/>
        <dbReference type="ChEBI" id="CHEBI:15378"/>
        <dbReference type="ChEBI" id="CHEBI:67139"/>
        <dbReference type="ChEBI" id="CHEBI:537519"/>
        <dbReference type="EC" id="4.3.3.7"/>
    </reaction>
</comment>
<evidence type="ECO:0000313" key="15">
    <source>
        <dbReference type="Proteomes" id="UP000574761"/>
    </source>
</evidence>
<comment type="pathway">
    <text evidence="2 12">Amino-acid biosynthesis; L-lysine biosynthesis via DAP pathway; (S)-tetrahydrodipicolinate from L-aspartate: step 3/4.</text>
</comment>
<evidence type="ECO:0000256" key="7">
    <source>
        <dbReference type="ARBA" id="ARBA00022915"/>
    </source>
</evidence>
<organism evidence="14 15">
    <name type="scientific">Mycoplana azooxidifex</name>
    <dbReference type="NCBI Taxonomy" id="1636188"/>
    <lineage>
        <taxon>Bacteria</taxon>
        <taxon>Pseudomonadati</taxon>
        <taxon>Pseudomonadota</taxon>
        <taxon>Alphaproteobacteria</taxon>
        <taxon>Hyphomicrobiales</taxon>
        <taxon>Rhizobiaceae</taxon>
        <taxon>Mycoplana</taxon>
    </lineage>
</organism>
<dbReference type="SMART" id="SM01130">
    <property type="entry name" value="DHDPS"/>
    <property type="match status" value="1"/>
</dbReference>
<comment type="subunit">
    <text evidence="12">Homotetramer; dimer of dimers.</text>
</comment>
<sequence>MSPFHALLPRGAVCDLVTPFRGGTLDRIGLLTLIEWQIRSGISGLVVCGEAGEAPTLTIDERCSIIRTAVEVAERTVPVIVGCGTNSTETTIALSAQAKALGAHAALLTVPCYSKPSQEGIFRHVEAVATAVDIPLIVCNAPARTAVDLAPHTVERLATIGAVAALVDCTGEVSRFARTAPELRSRLLHYCGHEPAACAFSLCGGGGVFSIAANVAPRLTSALHNALRTGNADVAYALQDRLTPLLAALEKENMIACTKDALSLVLGLSAEVRLPLTPPSLEVQKPPARRDRRPAGARRAHEPDGIAHGPPRYRTGDSRGVSPEAPIGSATRPRPGPQPRHARPAPHRPAARHHDPDRRCNPARLRPVRRLTSSSTEEIFIMGSRIHRLRVTTGPARFTVGRDHHGWWVVQDRLGKVGGLFASEDAAMHFARDESGRDPAAVCQAPKSLWVELEGASRRTQRPRQHKVARVAAPNRRRN</sequence>
<comment type="subcellular location">
    <subcellularLocation>
        <location evidence="12">Cytoplasm</location>
    </subcellularLocation>
</comment>
<evidence type="ECO:0000256" key="10">
    <source>
        <dbReference type="ARBA" id="ARBA00023270"/>
    </source>
</evidence>
<dbReference type="GO" id="GO:0009089">
    <property type="term" value="P:lysine biosynthetic process via diaminopimelate"/>
    <property type="evidence" value="ECO:0007669"/>
    <property type="project" value="UniProtKB-UniRule"/>
</dbReference>